<keyword evidence="5" id="KW-1185">Reference proteome</keyword>
<keyword evidence="2" id="KW-0472">Membrane</keyword>
<evidence type="ECO:0000256" key="2">
    <source>
        <dbReference type="SAM" id="Phobius"/>
    </source>
</evidence>
<dbReference type="GO" id="GO:0003677">
    <property type="term" value="F:DNA binding"/>
    <property type="evidence" value="ECO:0007669"/>
    <property type="project" value="InterPro"/>
</dbReference>
<dbReference type="STRING" id="1344416.A0A139A9I1"/>
<dbReference type="OrthoDB" id="2148928at2759"/>
<name>A0A139A9I1_GONPJ</name>
<dbReference type="AlphaFoldDB" id="A0A139A9I1"/>
<dbReference type="EC" id="2.7.7.6" evidence="1"/>
<reference evidence="4 5" key="1">
    <citation type="journal article" date="2015" name="Genome Biol. Evol.">
        <title>Phylogenomic analyses indicate that early fungi evolved digesting cell walls of algal ancestors of land plants.</title>
        <authorList>
            <person name="Chang Y."/>
            <person name="Wang S."/>
            <person name="Sekimoto S."/>
            <person name="Aerts A.L."/>
            <person name="Choi C."/>
            <person name="Clum A."/>
            <person name="LaButti K.M."/>
            <person name="Lindquist E.A."/>
            <person name="Yee Ngan C."/>
            <person name="Ohm R.A."/>
            <person name="Salamov A.A."/>
            <person name="Grigoriev I.V."/>
            <person name="Spatafora J.W."/>
            <person name="Berbee M.L."/>
        </authorList>
    </citation>
    <scope>NUCLEOTIDE SEQUENCE [LARGE SCALE GENOMIC DNA]</scope>
    <source>
        <strain evidence="4 5">JEL478</strain>
    </source>
</reference>
<sequence>MSYYNSYSSFDAPTYWQKSVEFLKHPYVWGSLLALIAVLIIMHVLGSFDKKVSTFAPEALYSWVLFATKTADSEPLLDLTSTHKMSGVNFQSFFRKIRGKIRKLSVVHSDMSWFSHSHSQCANIEGNIELNKKPENSLDAYQDNTTAGELELLKEIIATLSSSIKLQGIPAITKTHIVEDNQFIFDQSSADFQKKTGYAIETEGIDLAKTMAIDDILYQEVICDNPLQAERVLGIEVARKTIINELKKVAKVGAGAGEIIVDKGGFTKQPPIPEGVYHNFEIESQEHHHHIDYIPEMSKQTDQDVEECVKPQISLNNFRGLGQMIPNDCNCMCN</sequence>
<keyword evidence="2" id="KW-0812">Transmembrane</keyword>
<evidence type="ECO:0000259" key="3">
    <source>
        <dbReference type="Pfam" id="PF04998"/>
    </source>
</evidence>
<gene>
    <name evidence="4" type="ORF">M427DRAFT_45885</name>
</gene>
<proteinExistence type="predicted"/>
<dbReference type="EMBL" id="KQ965781">
    <property type="protein sequence ID" value="KXS13125.1"/>
    <property type="molecule type" value="Genomic_DNA"/>
</dbReference>
<feature type="domain" description="RNA polymerase Rpb1" evidence="3">
    <location>
        <begin position="128"/>
        <end position="251"/>
    </location>
</feature>
<protein>
    <recommendedName>
        <fullName evidence="1">DNA-directed RNA polymerase</fullName>
        <ecNumber evidence="1">2.7.7.6</ecNumber>
    </recommendedName>
</protein>
<evidence type="ECO:0000313" key="4">
    <source>
        <dbReference type="EMBL" id="KXS13125.1"/>
    </source>
</evidence>
<keyword evidence="2" id="KW-1133">Transmembrane helix</keyword>
<dbReference type="Proteomes" id="UP000070544">
    <property type="component" value="Unassembled WGS sequence"/>
</dbReference>
<evidence type="ECO:0000256" key="1">
    <source>
        <dbReference type="ARBA" id="ARBA00012418"/>
    </source>
</evidence>
<dbReference type="GO" id="GO:0003899">
    <property type="term" value="F:DNA-directed RNA polymerase activity"/>
    <property type="evidence" value="ECO:0007669"/>
    <property type="project" value="UniProtKB-EC"/>
</dbReference>
<dbReference type="SUPFAM" id="SSF64484">
    <property type="entry name" value="beta and beta-prime subunits of DNA dependent RNA-polymerase"/>
    <property type="match status" value="1"/>
</dbReference>
<organism evidence="4 5">
    <name type="scientific">Gonapodya prolifera (strain JEL478)</name>
    <name type="common">Monoblepharis prolifera</name>
    <dbReference type="NCBI Taxonomy" id="1344416"/>
    <lineage>
        <taxon>Eukaryota</taxon>
        <taxon>Fungi</taxon>
        <taxon>Fungi incertae sedis</taxon>
        <taxon>Chytridiomycota</taxon>
        <taxon>Chytridiomycota incertae sedis</taxon>
        <taxon>Monoblepharidomycetes</taxon>
        <taxon>Monoblepharidales</taxon>
        <taxon>Gonapodyaceae</taxon>
        <taxon>Gonapodya</taxon>
    </lineage>
</organism>
<dbReference type="Pfam" id="PF04998">
    <property type="entry name" value="RNA_pol_Rpb1_5"/>
    <property type="match status" value="1"/>
</dbReference>
<dbReference type="InterPro" id="IPR007081">
    <property type="entry name" value="RNA_pol_Rpb1_5"/>
</dbReference>
<feature type="transmembrane region" description="Helical" evidence="2">
    <location>
        <begin position="27"/>
        <end position="45"/>
    </location>
</feature>
<dbReference type="GO" id="GO:0006351">
    <property type="term" value="P:DNA-templated transcription"/>
    <property type="evidence" value="ECO:0007669"/>
    <property type="project" value="InterPro"/>
</dbReference>
<evidence type="ECO:0000313" key="5">
    <source>
        <dbReference type="Proteomes" id="UP000070544"/>
    </source>
</evidence>
<accession>A0A139A9I1</accession>